<organism evidence="1 2">
    <name type="scientific">Catharanthus roseus</name>
    <name type="common">Madagascar periwinkle</name>
    <name type="synonym">Vinca rosea</name>
    <dbReference type="NCBI Taxonomy" id="4058"/>
    <lineage>
        <taxon>Eukaryota</taxon>
        <taxon>Viridiplantae</taxon>
        <taxon>Streptophyta</taxon>
        <taxon>Embryophyta</taxon>
        <taxon>Tracheophyta</taxon>
        <taxon>Spermatophyta</taxon>
        <taxon>Magnoliopsida</taxon>
        <taxon>eudicotyledons</taxon>
        <taxon>Gunneridae</taxon>
        <taxon>Pentapetalae</taxon>
        <taxon>asterids</taxon>
        <taxon>lamiids</taxon>
        <taxon>Gentianales</taxon>
        <taxon>Apocynaceae</taxon>
        <taxon>Rauvolfioideae</taxon>
        <taxon>Vinceae</taxon>
        <taxon>Catharanthinae</taxon>
        <taxon>Catharanthus</taxon>
    </lineage>
</organism>
<dbReference type="EMBL" id="CM044702">
    <property type="protein sequence ID" value="KAI5675418.1"/>
    <property type="molecule type" value="Genomic_DNA"/>
</dbReference>
<reference evidence="2" key="1">
    <citation type="journal article" date="2023" name="Nat. Plants">
        <title>Single-cell RNA sequencing provides a high-resolution roadmap for understanding the multicellular compartmentation of specialized metabolism.</title>
        <authorList>
            <person name="Sun S."/>
            <person name="Shen X."/>
            <person name="Li Y."/>
            <person name="Li Y."/>
            <person name="Wang S."/>
            <person name="Li R."/>
            <person name="Zhang H."/>
            <person name="Shen G."/>
            <person name="Guo B."/>
            <person name="Wei J."/>
            <person name="Xu J."/>
            <person name="St-Pierre B."/>
            <person name="Chen S."/>
            <person name="Sun C."/>
        </authorList>
    </citation>
    <scope>NUCLEOTIDE SEQUENCE [LARGE SCALE GENOMIC DNA]</scope>
</reference>
<keyword evidence="2" id="KW-1185">Reference proteome</keyword>
<name>A0ACC0BSB8_CATRO</name>
<dbReference type="Proteomes" id="UP001060085">
    <property type="component" value="Linkage Group LG02"/>
</dbReference>
<proteinExistence type="predicted"/>
<protein>
    <submittedName>
        <fullName evidence="1">Uncharacterized protein</fullName>
    </submittedName>
</protein>
<gene>
    <name evidence="1" type="ORF">M9H77_06368</name>
</gene>
<accession>A0ACC0BSB8</accession>
<sequence>MVTFKKFLLFFYMFQFLVWDVGEAAASSRDGGNGTPQRASVPVHIGVVLNLNSTMGTMVDFCISMARDDFYSVHPDYQTRLFLHTKDAKEELDVVSEVLELLKKEDVHGILGPQTSTEDTFAAELGRKAQVPLISFTSGTQSHARNPYFIRTTPDNSNQVKALATICKGFEWHEVVILYEDTNYGNQFTSELNREFLTEDIQLAYMISISASAADHHIRKELENLMNIQTRVFIVHMNPDLGGRLFLLAKRAGMMSEGYAWLVTDSLGNFLNSIDSTAFDSMEGVLGIRPHVPRSEKLKNFEERWKKNMILRKSTGENLELNVYGIWAYDTVWALAMAVEKIRPANSSFLKLKDGKNGSDISNLKLSQFGPKLLSELYNTSFLGLSGEFKLINGQLKSSALEIFNVIETGGRTVGGGRTIGYWTPDGGLTRRLDSTDHRTHSASIKELKTIVWPGDTFKKPLGWSIPLPGKLKVGIPYKSGFTEFVNVTIDPATKKVNAAGFSIDVFLSTLQFLPFNIDHDFVPFDPEGTTYSEFINSLPNKSMEQPFDIMVGDTTILADRARFVDFSLPYSESGVIWVVKNKQEKDMWMFVKPFRWDLWLTILATCIFIGVVLRILEHRPNCNSDSVRPKRQQLIKLFLFPIAVLAFPERNMVANSWSRFVLVVWLFTSYILMQSYTANLSAMFTIDQLDFRFSQDYYIGYQVGSFVRDLLINHHHISESKLREYSSIEKYHDAMTKGGKNGGIDAIVDEIPYMKLFLGRYGSKYKMLEQRYRTEGFGFAFPRESPLVVHFSRAILQVTEGPGMAKMEETNFGPGYSSGNQLDSINKQTSLKAYNFGGLFIIVGSALVFAIFCSVPSLGPKLVNLATVYSLKCCCFLAFGGRGLRTNSMVHPADSKSSSSEKEVEMSEQIVQNDLAISDINHQSGQGNSDVLTEVHESDKNYEIRHPQPG</sequence>
<comment type="caution">
    <text evidence="1">The sequence shown here is derived from an EMBL/GenBank/DDBJ whole genome shotgun (WGS) entry which is preliminary data.</text>
</comment>
<evidence type="ECO:0000313" key="2">
    <source>
        <dbReference type="Proteomes" id="UP001060085"/>
    </source>
</evidence>
<evidence type="ECO:0000313" key="1">
    <source>
        <dbReference type="EMBL" id="KAI5675418.1"/>
    </source>
</evidence>